<dbReference type="GO" id="GO:0015450">
    <property type="term" value="F:protein-transporting ATPase activity"/>
    <property type="evidence" value="ECO:0007669"/>
    <property type="project" value="InterPro"/>
</dbReference>
<dbReference type="PANTHER" id="PTHR30081:SF8">
    <property type="entry name" value="PROTEIN TRANSLOCASE SUBUNIT SECF"/>
    <property type="match status" value="1"/>
</dbReference>
<dbReference type="AlphaFoldDB" id="A0A437QXS3"/>
<dbReference type="OrthoDB" id="9774769at2"/>
<evidence type="ECO:0000256" key="1">
    <source>
        <dbReference type="ARBA" id="ARBA00004651"/>
    </source>
</evidence>
<evidence type="ECO:0000256" key="13">
    <source>
        <dbReference type="SAM" id="MobiDB-lite"/>
    </source>
</evidence>
<evidence type="ECO:0000256" key="8">
    <source>
        <dbReference type="ARBA" id="ARBA00023136"/>
    </source>
</evidence>
<evidence type="ECO:0000256" key="7">
    <source>
        <dbReference type="ARBA" id="ARBA00023010"/>
    </source>
</evidence>
<feature type="transmembrane region" description="Helical" evidence="12">
    <location>
        <begin position="163"/>
        <end position="184"/>
    </location>
</feature>
<feature type="transmembrane region" description="Helical" evidence="12">
    <location>
        <begin position="20"/>
        <end position="38"/>
    </location>
</feature>
<feature type="region of interest" description="Disordered" evidence="13">
    <location>
        <begin position="297"/>
        <end position="318"/>
    </location>
</feature>
<evidence type="ECO:0000256" key="11">
    <source>
        <dbReference type="ARBA" id="ARBA00061053"/>
    </source>
</evidence>
<evidence type="ECO:0000256" key="6">
    <source>
        <dbReference type="ARBA" id="ARBA00022989"/>
    </source>
</evidence>
<keyword evidence="5 12" id="KW-0653">Protein transport</keyword>
<dbReference type="Pfam" id="PF02355">
    <property type="entry name" value="SecD_SecF_C"/>
    <property type="match status" value="1"/>
</dbReference>
<evidence type="ECO:0000256" key="12">
    <source>
        <dbReference type="HAMAP-Rule" id="MF_01464"/>
    </source>
</evidence>
<comment type="subcellular location">
    <subcellularLocation>
        <location evidence="1 12">Cell membrane</location>
        <topology evidence="1 12">Multi-pass membrane protein</topology>
    </subcellularLocation>
</comment>
<evidence type="ECO:0000256" key="4">
    <source>
        <dbReference type="ARBA" id="ARBA00022692"/>
    </source>
</evidence>
<dbReference type="PRINTS" id="PR01755">
    <property type="entry name" value="SECFTRNLCASE"/>
</dbReference>
<dbReference type="HAMAP" id="MF_01464_B">
    <property type="entry name" value="SecF_B"/>
    <property type="match status" value="1"/>
</dbReference>
<evidence type="ECO:0000256" key="3">
    <source>
        <dbReference type="ARBA" id="ARBA00022475"/>
    </source>
</evidence>
<gene>
    <name evidence="12 15" type="primary">secF</name>
    <name evidence="15" type="ORF">EOI86_08370</name>
</gene>
<reference evidence="16" key="1">
    <citation type="submission" date="2019-01" db="EMBL/GenBank/DDBJ databases">
        <title>Gri0909 isolated from a small marine red alga.</title>
        <authorList>
            <person name="Kim J."/>
            <person name="Jeong S.E."/>
            <person name="Jeon C.O."/>
        </authorList>
    </citation>
    <scope>NUCLEOTIDE SEQUENCE [LARGE SCALE GENOMIC DNA]</scope>
    <source>
        <strain evidence="16">Gri0909</strain>
    </source>
</reference>
<comment type="similarity">
    <text evidence="10">In the C-terminal section; belongs to the SecD/SecF family. SecF subfamily.</text>
</comment>
<dbReference type="Proteomes" id="UP000287447">
    <property type="component" value="Unassembled WGS sequence"/>
</dbReference>
<dbReference type="InterPro" id="IPR022645">
    <property type="entry name" value="SecD/SecF_bac"/>
</dbReference>
<dbReference type="NCBIfam" id="TIGR00966">
    <property type="entry name" value="transloc_SecF"/>
    <property type="match status" value="1"/>
</dbReference>
<evidence type="ECO:0000313" key="16">
    <source>
        <dbReference type="Proteomes" id="UP000287447"/>
    </source>
</evidence>
<evidence type="ECO:0000256" key="5">
    <source>
        <dbReference type="ARBA" id="ARBA00022927"/>
    </source>
</evidence>
<dbReference type="GO" id="GO:0065002">
    <property type="term" value="P:intracellular protein transmembrane transport"/>
    <property type="evidence" value="ECO:0007669"/>
    <property type="project" value="UniProtKB-UniRule"/>
</dbReference>
<dbReference type="InterPro" id="IPR022813">
    <property type="entry name" value="SecD/SecF_arch_bac"/>
</dbReference>
<dbReference type="Gene3D" id="1.20.1640.10">
    <property type="entry name" value="Multidrug efflux transporter AcrB transmembrane domain"/>
    <property type="match status" value="1"/>
</dbReference>
<comment type="caution">
    <text evidence="15">The sequence shown here is derived from an EMBL/GenBank/DDBJ whole genome shotgun (WGS) entry which is preliminary data.</text>
</comment>
<feature type="transmembrane region" description="Helical" evidence="12">
    <location>
        <begin position="266"/>
        <end position="291"/>
    </location>
</feature>
<evidence type="ECO:0000256" key="2">
    <source>
        <dbReference type="ARBA" id="ARBA00022448"/>
    </source>
</evidence>
<keyword evidence="6 12" id="KW-1133">Transmembrane helix</keyword>
<comment type="subunit">
    <text evidence="12">Forms a complex with SecD. Part of the essential Sec protein translocation apparatus which comprises SecA, SecYEG and auxiliary proteins SecDF-YajC and YidC.</text>
</comment>
<accession>A0A437QXS3</accession>
<evidence type="ECO:0000256" key="10">
    <source>
        <dbReference type="ARBA" id="ARBA00060856"/>
    </source>
</evidence>
<feature type="domain" description="Protein export membrane protein SecD/SecF C-terminal" evidence="14">
    <location>
        <begin position="109"/>
        <end position="293"/>
    </location>
</feature>
<dbReference type="InterPro" id="IPR022646">
    <property type="entry name" value="SecD/SecF_CS"/>
</dbReference>
<evidence type="ECO:0000313" key="15">
    <source>
        <dbReference type="EMBL" id="RVU39243.1"/>
    </source>
</evidence>
<dbReference type="PANTHER" id="PTHR30081">
    <property type="entry name" value="PROTEIN-EXPORT MEMBRANE PROTEIN SEC"/>
    <property type="match status" value="1"/>
</dbReference>
<feature type="transmembrane region" description="Helical" evidence="12">
    <location>
        <begin position="190"/>
        <end position="211"/>
    </location>
</feature>
<proteinExistence type="inferred from homology"/>
<keyword evidence="3 12" id="KW-1003">Cell membrane</keyword>
<dbReference type="GO" id="GO:0043952">
    <property type="term" value="P:protein transport by the Sec complex"/>
    <property type="evidence" value="ECO:0007669"/>
    <property type="project" value="UniProtKB-UniRule"/>
</dbReference>
<evidence type="ECO:0000256" key="9">
    <source>
        <dbReference type="ARBA" id="ARBA00059018"/>
    </source>
</evidence>
<feature type="transmembrane region" description="Helical" evidence="12">
    <location>
        <begin position="242"/>
        <end position="260"/>
    </location>
</feature>
<organism evidence="15 16">
    <name type="scientific">Hwanghaeella grinnelliae</name>
    <dbReference type="NCBI Taxonomy" id="2500179"/>
    <lineage>
        <taxon>Bacteria</taxon>
        <taxon>Pseudomonadati</taxon>
        <taxon>Pseudomonadota</taxon>
        <taxon>Alphaproteobacteria</taxon>
        <taxon>Rhodospirillales</taxon>
        <taxon>Rhodospirillaceae</taxon>
        <taxon>Hwanghaeella</taxon>
    </lineage>
</organism>
<comment type="function">
    <text evidence="9 12">Part of the Sec protein translocase complex. Interacts with the SecYEG preprotein conducting channel. SecDF uses the proton motive force (PMF) to complete protein translocation after the ATP-dependent function of SecA.</text>
</comment>
<dbReference type="SUPFAM" id="SSF82866">
    <property type="entry name" value="Multidrug efflux transporter AcrB transmembrane domain"/>
    <property type="match status" value="1"/>
</dbReference>
<dbReference type="GO" id="GO:0006605">
    <property type="term" value="P:protein targeting"/>
    <property type="evidence" value="ECO:0007669"/>
    <property type="project" value="UniProtKB-UniRule"/>
</dbReference>
<dbReference type="FunFam" id="1.20.1640.10:FF:000024">
    <property type="entry name" value="Multifunctional fusion protein"/>
    <property type="match status" value="1"/>
</dbReference>
<dbReference type="GO" id="GO:0005886">
    <property type="term" value="C:plasma membrane"/>
    <property type="evidence" value="ECO:0007669"/>
    <property type="project" value="UniProtKB-SubCell"/>
</dbReference>
<comment type="similarity">
    <text evidence="11">In the N-terminal section; belongs to the SecD/SecF family. SecD subfamily.</text>
</comment>
<keyword evidence="7 12" id="KW-0811">Translocation</keyword>
<feature type="transmembrane region" description="Helical" evidence="12">
    <location>
        <begin position="138"/>
        <end position="156"/>
    </location>
</feature>
<name>A0A437QXS3_9PROT</name>
<evidence type="ECO:0000259" key="14">
    <source>
        <dbReference type="Pfam" id="PF02355"/>
    </source>
</evidence>
<sequence length="318" mass="34580">MRLKIVPDNTKIDFIGYHKLAIGFSIILVVVSLGLFAVRGLNLGIDFLGGIMLEVKTEGPADIGTFRSDLGSLGLGDVGIQEFGEPDVLLIRVQRQPGGDEAQQAAIKTITETLGDRVVEYRRNEVVGPTVGAELQEAALIAVLAAIGAILVYIWFRFEWQYGVGAVIALSHDVIATIGLFALFQLEFNLSTVAAILTIAGYSINDTVVVYDRVRDKLRRFKKLPFEELFNLAINKTLSRTVMTSFTTLLALLALLFFGGEVIRDFVIAMIWGIVIGTYSSIAIAVPLLLYMRPRRGDEDEAPTGEDATSKGTAPEAG</sequence>
<dbReference type="InterPro" id="IPR055344">
    <property type="entry name" value="SecD_SecF_C_bact"/>
</dbReference>
<dbReference type="EMBL" id="SADE01000001">
    <property type="protein sequence ID" value="RVU39243.1"/>
    <property type="molecule type" value="Genomic_DNA"/>
</dbReference>
<dbReference type="NCBIfam" id="TIGR00916">
    <property type="entry name" value="2A0604s01"/>
    <property type="match status" value="1"/>
</dbReference>
<dbReference type="InterPro" id="IPR005665">
    <property type="entry name" value="SecF_bac"/>
</dbReference>
<keyword evidence="4 12" id="KW-0812">Transmembrane</keyword>
<dbReference type="Pfam" id="PF07549">
    <property type="entry name" value="Sec_GG"/>
    <property type="match status" value="1"/>
</dbReference>
<protein>
    <recommendedName>
        <fullName evidence="12">Protein-export membrane protein SecF</fullName>
    </recommendedName>
</protein>
<comment type="similarity">
    <text evidence="12">Belongs to the SecD/SecF family. SecF subfamily.</text>
</comment>
<keyword evidence="2 12" id="KW-0813">Transport</keyword>
<dbReference type="InterPro" id="IPR048634">
    <property type="entry name" value="SecD_SecF_C"/>
</dbReference>
<keyword evidence="8 12" id="KW-0472">Membrane</keyword>
<keyword evidence="16" id="KW-1185">Reference proteome</keyword>
<dbReference type="RefSeq" id="WP_127764614.1">
    <property type="nucleotide sequence ID" value="NZ_SADE01000001.1"/>
</dbReference>